<organism evidence="8 9">
    <name type="scientific">Aspergillus oryzae (strain 3.042)</name>
    <name type="common">Yellow koji mold</name>
    <dbReference type="NCBI Taxonomy" id="1160506"/>
    <lineage>
        <taxon>Eukaryota</taxon>
        <taxon>Fungi</taxon>
        <taxon>Dikarya</taxon>
        <taxon>Ascomycota</taxon>
        <taxon>Pezizomycotina</taxon>
        <taxon>Eurotiomycetes</taxon>
        <taxon>Eurotiomycetidae</taxon>
        <taxon>Eurotiales</taxon>
        <taxon>Aspergillaceae</taxon>
        <taxon>Aspergillus</taxon>
        <taxon>Aspergillus subgen. Circumdati</taxon>
    </lineage>
</organism>
<dbReference type="AlphaFoldDB" id="I8TLK8"/>
<evidence type="ECO:0000256" key="6">
    <source>
        <dbReference type="SAM" id="Phobius"/>
    </source>
</evidence>
<evidence type="ECO:0000313" key="9">
    <source>
        <dbReference type="Proteomes" id="UP000002812"/>
    </source>
</evidence>
<feature type="transmembrane region" description="Helical" evidence="6">
    <location>
        <begin position="127"/>
        <end position="146"/>
    </location>
</feature>
<gene>
    <name evidence="8" type="ORF">Ao3042_08654</name>
</gene>
<comment type="subcellular location">
    <subcellularLocation>
        <location evidence="1">Membrane</location>
        <topology evidence="1">Multi-pass membrane protein</topology>
    </subcellularLocation>
</comment>
<reference evidence="9" key="2">
    <citation type="submission" date="2012-06" db="EMBL/GenBank/DDBJ databases">
        <title>Comparative genomic analyses of Aspergillus oryzae 3.042 and A. oryzae RIB40 for soy-sauce fermentation.</title>
        <authorList>
            <person name="Zhao G."/>
            <person name="Hou L."/>
            <person name="Wang C."/>
            <person name="Cao X."/>
        </authorList>
    </citation>
    <scope>NUCLEOTIDE SEQUENCE [LARGE SCALE GENOMIC DNA]</scope>
    <source>
        <strain evidence="9">3.042</strain>
    </source>
</reference>
<evidence type="ECO:0000313" key="8">
    <source>
        <dbReference type="EMBL" id="EIT74768.1"/>
    </source>
</evidence>
<evidence type="ECO:0000259" key="7">
    <source>
        <dbReference type="Pfam" id="PF20684"/>
    </source>
</evidence>
<dbReference type="PANTHER" id="PTHR33048:SF114">
    <property type="entry name" value="MEMBRANE PROTEIN PTH11-LIKE, PUTATIVE (AFU_ORTHOLOGUE AFUA_7G06620)-RELATED"/>
    <property type="match status" value="1"/>
</dbReference>
<accession>I8TLK8</accession>
<dbReference type="HOGENOM" id="CLU_028200_0_2_1"/>
<keyword evidence="4 6" id="KW-0472">Membrane</keyword>
<dbReference type="Pfam" id="PF20684">
    <property type="entry name" value="Fung_rhodopsin"/>
    <property type="match status" value="1"/>
</dbReference>
<name>I8TLK8_ASPO3</name>
<dbReference type="Proteomes" id="UP000002812">
    <property type="component" value="Unassembled WGS sequence"/>
</dbReference>
<evidence type="ECO:0000256" key="4">
    <source>
        <dbReference type="ARBA" id="ARBA00023136"/>
    </source>
</evidence>
<feature type="transmembrane region" description="Helical" evidence="6">
    <location>
        <begin position="88"/>
        <end position="106"/>
    </location>
</feature>
<feature type="transmembrane region" description="Helical" evidence="6">
    <location>
        <begin position="203"/>
        <end position="223"/>
    </location>
</feature>
<evidence type="ECO:0000256" key="1">
    <source>
        <dbReference type="ARBA" id="ARBA00004141"/>
    </source>
</evidence>
<keyword evidence="2 6" id="KW-0812">Transmembrane</keyword>
<evidence type="ECO:0000256" key="5">
    <source>
        <dbReference type="ARBA" id="ARBA00038359"/>
    </source>
</evidence>
<feature type="transmembrane region" description="Helical" evidence="6">
    <location>
        <begin position="166"/>
        <end position="191"/>
    </location>
</feature>
<dbReference type="GO" id="GO:0016020">
    <property type="term" value="C:membrane"/>
    <property type="evidence" value="ECO:0007669"/>
    <property type="project" value="UniProtKB-SubCell"/>
</dbReference>
<feature type="transmembrane region" description="Helical" evidence="6">
    <location>
        <begin position="12"/>
        <end position="34"/>
    </location>
</feature>
<dbReference type="InterPro" id="IPR052337">
    <property type="entry name" value="SAT4-like"/>
</dbReference>
<feature type="domain" description="Rhodopsin" evidence="7">
    <location>
        <begin position="26"/>
        <end position="267"/>
    </location>
</feature>
<protein>
    <recommendedName>
        <fullName evidence="7">Rhodopsin domain-containing protein</fullName>
    </recommendedName>
</protein>
<dbReference type="EMBL" id="AKHY01000183">
    <property type="protein sequence ID" value="EIT74768.1"/>
    <property type="molecule type" value="Genomic_DNA"/>
</dbReference>
<proteinExistence type="inferred from homology"/>
<dbReference type="PANTHER" id="PTHR33048">
    <property type="entry name" value="PTH11-LIKE INTEGRAL MEMBRANE PROTEIN (AFU_ORTHOLOGUE AFUA_5G11245)"/>
    <property type="match status" value="1"/>
</dbReference>
<comment type="caution">
    <text evidence="8">The sequence shown here is derived from an EMBL/GenBank/DDBJ whole genome shotgun (WGS) entry which is preliminary data.</text>
</comment>
<comment type="similarity">
    <text evidence="5">Belongs to the SAT4 family.</text>
</comment>
<dbReference type="OrthoDB" id="444631at2759"/>
<keyword evidence="3 6" id="KW-1133">Transmembrane helix</keyword>
<feature type="transmembrane region" description="Helical" evidence="6">
    <location>
        <begin position="55"/>
        <end position="73"/>
    </location>
</feature>
<sequence>MADSKGPTVTAVAVFFAIWTFIIICLRLFSRIFVLQKMGYDDCECSLTGRERKMMLTSWAFSGVTVVSVKYGLGSHIADVDPNKMETYSLMVWISSMCYLATLGFVKSSVCQFYTRLGDRLLTRLSVCMLGVIVTQASSFVLVAAFQCRPIEKAWKSTLPGTCVNINVFYLANAALNILTDIMTYTLPLRVIFKLQVPVKQKVALGFILCIGLFACVSSIIRITYIPAMLSDPDSTWVIAEAMYWSVIEINAGIFASSIPSFKPIASRFIPRLIGEYSRDKGYSGWSGSHDARKFSGFSKVPEQNIGLDSMDPRQPDGDNMIGTQIGYGGTQSQERIIPQGKIYAHTEIETNVEVSQDRSCRTISHSP</sequence>
<evidence type="ECO:0000256" key="2">
    <source>
        <dbReference type="ARBA" id="ARBA00022692"/>
    </source>
</evidence>
<reference evidence="8 9" key="1">
    <citation type="journal article" date="2012" name="Eukaryot. Cell">
        <title>Draft genome sequence of Aspergillus oryzae strain 3.042.</title>
        <authorList>
            <person name="Zhao G."/>
            <person name="Yao Y."/>
            <person name="Qi W."/>
            <person name="Wang C."/>
            <person name="Hou L."/>
            <person name="Zeng B."/>
            <person name="Cao X."/>
        </authorList>
    </citation>
    <scope>NUCLEOTIDE SEQUENCE [LARGE SCALE GENOMIC DNA]</scope>
    <source>
        <strain evidence="8 9">3.042</strain>
    </source>
</reference>
<dbReference type="InterPro" id="IPR049326">
    <property type="entry name" value="Rhodopsin_dom_fungi"/>
</dbReference>
<evidence type="ECO:0000256" key="3">
    <source>
        <dbReference type="ARBA" id="ARBA00022989"/>
    </source>
</evidence>